<organism evidence="3 4">
    <name type="scientific">Lihuaxuella thermophila</name>
    <dbReference type="NCBI Taxonomy" id="1173111"/>
    <lineage>
        <taxon>Bacteria</taxon>
        <taxon>Bacillati</taxon>
        <taxon>Bacillota</taxon>
        <taxon>Bacilli</taxon>
        <taxon>Bacillales</taxon>
        <taxon>Thermoactinomycetaceae</taxon>
        <taxon>Lihuaxuella</taxon>
    </lineage>
</organism>
<accession>A0A1H8JG48</accession>
<name>A0A1H8JG48_9BACL</name>
<dbReference type="STRING" id="1173111.SAMN05444955_12429"/>
<dbReference type="Proteomes" id="UP000199695">
    <property type="component" value="Unassembled WGS sequence"/>
</dbReference>
<dbReference type="AlphaFoldDB" id="A0A1H8JG48"/>
<evidence type="ECO:0000313" key="4">
    <source>
        <dbReference type="Proteomes" id="UP000199695"/>
    </source>
</evidence>
<evidence type="ECO:0000313" key="3">
    <source>
        <dbReference type="EMBL" id="SEN79276.1"/>
    </source>
</evidence>
<dbReference type="Gene3D" id="2.60.40.420">
    <property type="entry name" value="Cupredoxins - blue copper proteins"/>
    <property type="match status" value="1"/>
</dbReference>
<protein>
    <submittedName>
        <fullName evidence="3">Cupredoxin-like domain-containing protein</fullName>
    </submittedName>
</protein>
<keyword evidence="4" id="KW-1185">Reference proteome</keyword>
<dbReference type="OrthoDB" id="9773354at2"/>
<dbReference type="Pfam" id="PF13473">
    <property type="entry name" value="Cupredoxin_1"/>
    <property type="match status" value="1"/>
</dbReference>
<feature type="domain" description="EfeO-type cupredoxin-like" evidence="2">
    <location>
        <begin position="72"/>
        <end position="145"/>
    </location>
</feature>
<dbReference type="SUPFAM" id="SSF49503">
    <property type="entry name" value="Cupredoxins"/>
    <property type="match status" value="1"/>
</dbReference>
<sequence>MTHSRQWIYFLIGLIVIALAGVAALLPAIPWFKQEPSLDKAATATVSPVRDIHLFTVEYNAKMNDKKAEAYRWDPGTIVLHKGESVRLHIHGFHGKEHPFSIPAFHLKGTVKKGQVTTVEFQPDRTGTFELICHNHLTSAAHGPMIGYITVVNP</sequence>
<feature type="transmembrane region" description="Helical" evidence="1">
    <location>
        <begin position="7"/>
        <end position="32"/>
    </location>
</feature>
<keyword evidence="1" id="KW-0812">Transmembrane</keyword>
<keyword evidence="1" id="KW-1133">Transmembrane helix</keyword>
<gene>
    <name evidence="3" type="ORF">SAMN05444955_12429</name>
</gene>
<dbReference type="RefSeq" id="WP_089973271.1">
    <property type="nucleotide sequence ID" value="NZ_FOCQ01000024.1"/>
</dbReference>
<evidence type="ECO:0000256" key="1">
    <source>
        <dbReference type="SAM" id="Phobius"/>
    </source>
</evidence>
<keyword evidence="1" id="KW-0472">Membrane</keyword>
<dbReference type="EMBL" id="FOCQ01000024">
    <property type="protein sequence ID" value="SEN79276.1"/>
    <property type="molecule type" value="Genomic_DNA"/>
</dbReference>
<dbReference type="InterPro" id="IPR028096">
    <property type="entry name" value="EfeO_Cupredoxin"/>
</dbReference>
<evidence type="ECO:0000259" key="2">
    <source>
        <dbReference type="Pfam" id="PF13473"/>
    </source>
</evidence>
<reference evidence="3 4" key="1">
    <citation type="submission" date="2016-10" db="EMBL/GenBank/DDBJ databases">
        <authorList>
            <person name="de Groot N.N."/>
        </authorList>
    </citation>
    <scope>NUCLEOTIDE SEQUENCE [LARGE SCALE GENOMIC DNA]</scope>
    <source>
        <strain evidence="3 4">DSM 46701</strain>
    </source>
</reference>
<dbReference type="InterPro" id="IPR008972">
    <property type="entry name" value="Cupredoxin"/>
</dbReference>
<proteinExistence type="predicted"/>